<accession>A0AAP9SEI4</accession>
<name>A0AAP9SEI4_CLOIN</name>
<dbReference type="EMBL" id="CP048838">
    <property type="protein sequence ID" value="QJA02917.1"/>
    <property type="molecule type" value="Genomic_DNA"/>
</dbReference>
<protein>
    <submittedName>
        <fullName evidence="1">Uncharacterized protein</fullName>
    </submittedName>
</protein>
<gene>
    <name evidence="1" type="ORF">G4D54_10905</name>
</gene>
<proteinExistence type="predicted"/>
<dbReference type="Proteomes" id="UP000503330">
    <property type="component" value="Chromosome"/>
</dbReference>
<reference evidence="1 2" key="1">
    <citation type="submission" date="2020-02" db="EMBL/GenBank/DDBJ databases">
        <authorList>
            <person name="Kociolek L.K."/>
            <person name="Ozer E.A."/>
        </authorList>
    </citation>
    <scope>NUCLEOTIDE SEQUENCE [LARGE SCALE GENOMIC DNA]</scope>
    <source>
        <strain evidence="1 2">ATCC 14501</strain>
    </source>
</reference>
<dbReference type="AlphaFoldDB" id="A0AAP9SEI4"/>
<evidence type="ECO:0000313" key="2">
    <source>
        <dbReference type="Proteomes" id="UP000503330"/>
    </source>
</evidence>
<evidence type="ECO:0000313" key="1">
    <source>
        <dbReference type="EMBL" id="QJA02917.1"/>
    </source>
</evidence>
<organism evidence="1 2">
    <name type="scientific">Clostridium innocuum</name>
    <dbReference type="NCBI Taxonomy" id="1522"/>
    <lineage>
        <taxon>Bacteria</taxon>
        <taxon>Bacillati</taxon>
        <taxon>Bacillota</taxon>
        <taxon>Clostridia</taxon>
        <taxon>Eubacteriales</taxon>
        <taxon>Clostridiaceae</taxon>
        <taxon>Clostridium</taxon>
    </lineage>
</organism>
<sequence>MRKYGKDCSFPQYPAFIQWKSCDFSTNVTKQNLSVSVLTHIKLKKKKYPPTQRLSSQRFLQLSSKIEEELIKKELFLKQLFLHGVLEIRKLRELLQTD</sequence>